<evidence type="ECO:0000256" key="5">
    <source>
        <dbReference type="HAMAP-Rule" id="MF_00844"/>
    </source>
</evidence>
<dbReference type="PANTHER" id="PTHR15239:SF6">
    <property type="entry name" value="RIBOSOME QUALITY CONTROL COMPLEX SUBUNIT NEMF"/>
    <property type="match status" value="1"/>
</dbReference>
<dbReference type="PATRIC" id="fig|1005704.3.peg.1182"/>
<gene>
    <name evidence="5" type="primary">rqcH</name>
    <name evidence="7" type="ORF">HMPREF9968_1853</name>
</gene>
<comment type="similarity">
    <text evidence="5">Belongs to the NEMF family.</text>
</comment>
<keyword evidence="3 5" id="KW-0694">RNA-binding</keyword>
<dbReference type="Pfam" id="PF05670">
    <property type="entry name" value="NFACT-R_1"/>
    <property type="match status" value="1"/>
</dbReference>
<comment type="subunit">
    <text evidence="5">Associates with stalled 50S ribosomal subunits. Binds to RqcP.</text>
</comment>
<dbReference type="GO" id="GO:1990112">
    <property type="term" value="C:RQC complex"/>
    <property type="evidence" value="ECO:0007669"/>
    <property type="project" value="TreeGrafter"/>
</dbReference>
<dbReference type="HAMAP" id="MF_00844_B">
    <property type="entry name" value="RqcH_B"/>
    <property type="match status" value="1"/>
</dbReference>
<dbReference type="AlphaFoldDB" id="F5VVD7"/>
<keyword evidence="1 5" id="KW-0820">tRNA-binding</keyword>
<comment type="function">
    <text evidence="5">Key component of the ribosome quality control system (RQC), a ribosome-associated complex that mediates the extraction of incompletely synthesized nascent chains from stalled ribosomes and their subsequent degradation. RqcH recruits Ala-charged tRNA, and with RqcP directs the elongation of stalled nascent chains on 50S ribosomal subunits, leading to non-templated C-terminal alanine extensions (Ala tail). The Ala tail promotes nascent chain degradation. May add between 1 and at least 8 Ala residues. Binds to stalled 50S ribosomal subunits.</text>
</comment>
<keyword evidence="4 5" id="KW-0648">Protein biosynthesis</keyword>
<accession>F5VVD7</accession>
<evidence type="ECO:0000256" key="1">
    <source>
        <dbReference type="ARBA" id="ARBA00022555"/>
    </source>
</evidence>
<comment type="caution">
    <text evidence="7">The sequence shown here is derived from an EMBL/GenBank/DDBJ whole genome shotgun (WGS) entry which is preliminary data.</text>
</comment>
<dbReference type="GO" id="GO:0000049">
    <property type="term" value="F:tRNA binding"/>
    <property type="evidence" value="ECO:0007669"/>
    <property type="project" value="UniProtKB-UniRule"/>
</dbReference>
<dbReference type="Gene3D" id="3.40.970.40">
    <property type="entry name" value="fibrinogen binding protein from staphylococcus aureus domain like"/>
    <property type="match status" value="1"/>
</dbReference>
<keyword evidence="2 5" id="KW-0699">rRNA-binding</keyword>
<feature type="coiled-coil region" evidence="5">
    <location>
        <begin position="269"/>
        <end position="304"/>
    </location>
</feature>
<proteinExistence type="inferred from homology"/>
<dbReference type="Pfam" id="PF05833">
    <property type="entry name" value="NFACT_N"/>
    <property type="match status" value="1"/>
</dbReference>
<evidence type="ECO:0000256" key="4">
    <source>
        <dbReference type="ARBA" id="ARBA00022917"/>
    </source>
</evidence>
<name>F5VVD7_STROR</name>
<evidence type="ECO:0000256" key="3">
    <source>
        <dbReference type="ARBA" id="ARBA00022884"/>
    </source>
</evidence>
<dbReference type="Gene3D" id="2.30.310.10">
    <property type="entry name" value="ibrinogen binding protein from staphylococcus aureus domain"/>
    <property type="match status" value="1"/>
</dbReference>
<evidence type="ECO:0000313" key="8">
    <source>
        <dbReference type="Proteomes" id="UP000003695"/>
    </source>
</evidence>
<dbReference type="InterPro" id="IPR043682">
    <property type="entry name" value="RqcH_bacterial"/>
</dbReference>
<dbReference type="Proteomes" id="UP000003695">
    <property type="component" value="Unassembled WGS sequence"/>
</dbReference>
<dbReference type="InterPro" id="IPR051608">
    <property type="entry name" value="RQC_Subunit_NEMF"/>
</dbReference>
<dbReference type="eggNOG" id="COG1293">
    <property type="taxonomic scope" value="Bacteria"/>
</dbReference>
<evidence type="ECO:0000259" key="6">
    <source>
        <dbReference type="Pfam" id="PF05670"/>
    </source>
</evidence>
<dbReference type="InterPro" id="IPR008532">
    <property type="entry name" value="NFACT_RNA-bd"/>
</dbReference>
<dbReference type="GO" id="GO:0043023">
    <property type="term" value="F:ribosomal large subunit binding"/>
    <property type="evidence" value="ECO:0007669"/>
    <property type="project" value="UniProtKB-UniRule"/>
</dbReference>
<dbReference type="GO" id="GO:0072344">
    <property type="term" value="P:rescue of stalled ribosome"/>
    <property type="evidence" value="ECO:0007669"/>
    <property type="project" value="UniProtKB-UniRule"/>
</dbReference>
<reference evidence="7 8" key="1">
    <citation type="submission" date="2011-04" db="EMBL/GenBank/DDBJ databases">
        <authorList>
            <person name="Durkin A.S."/>
            <person name="Radune D."/>
            <person name="Hostetler J."/>
            <person name="Torralba M."/>
            <person name="Gillis M."/>
            <person name="Methe B."/>
            <person name="Sutton G."/>
            <person name="Nelson K.E."/>
        </authorList>
    </citation>
    <scope>NUCLEOTIDE SEQUENCE [LARGE SCALE GENOMIC DNA]</scope>
    <source>
        <strain evidence="7 8">SK255</strain>
    </source>
</reference>
<keyword evidence="5" id="KW-0175">Coiled coil</keyword>
<evidence type="ECO:0000313" key="7">
    <source>
        <dbReference type="EMBL" id="EGL88525.1"/>
    </source>
</evidence>
<dbReference type="GO" id="GO:0019843">
    <property type="term" value="F:rRNA binding"/>
    <property type="evidence" value="ECO:0007669"/>
    <property type="project" value="UniProtKB-UniRule"/>
</dbReference>
<feature type="domain" description="NFACT RNA-binding" evidence="6">
    <location>
        <begin position="434"/>
        <end position="519"/>
    </location>
</feature>
<organism evidence="7 8">
    <name type="scientific">Streptococcus oralis SK255</name>
    <dbReference type="NCBI Taxonomy" id="1005704"/>
    <lineage>
        <taxon>Bacteria</taxon>
        <taxon>Bacillati</taxon>
        <taxon>Bacillota</taxon>
        <taxon>Bacilli</taxon>
        <taxon>Lactobacillales</taxon>
        <taxon>Streptococcaceae</taxon>
        <taxon>Streptococcus</taxon>
    </lineage>
</organism>
<dbReference type="FunFam" id="2.30.310.10:FF:000004">
    <property type="entry name" value="Fibronectin-binding protein A"/>
    <property type="match status" value="1"/>
</dbReference>
<evidence type="ECO:0000256" key="2">
    <source>
        <dbReference type="ARBA" id="ARBA00022730"/>
    </source>
</evidence>
<dbReference type="PANTHER" id="PTHR15239">
    <property type="entry name" value="NUCLEAR EXPORT MEDIATOR FACTOR NEMF"/>
    <property type="match status" value="1"/>
</dbReference>
<protein>
    <recommendedName>
        <fullName evidence="5">Rqc2 homolog RqcH</fullName>
        <shortName evidence="5">RqcH</shortName>
    </recommendedName>
</protein>
<dbReference type="EMBL" id="AFNM01000033">
    <property type="protein sequence ID" value="EGL88525.1"/>
    <property type="molecule type" value="Genomic_DNA"/>
</dbReference>
<sequence>MSFDGFFLHHMVEELRSELVNGRIQKINQPFEQELVLQIRSNRQSHRLLLSAHPVFGRIQLTQTTFENPAQPSTFIMVLRKYLQGAVIESIEQVENDRIVEITVSNKNEIGDHIQATLIIEIMGKHSNILLVDKSSHKILEVIKHVGFSQNSYRTLLPGSTYIAPPSTESLNPFTVKDEKLFEILQTQELTAKNLQSLFQGLGRDTANELERLLVSDKLSTFRNFFDQKTKPYLTETSFSPVPFANRVGDPFSSLSDLLDTYYKDKAERDRVKQQASELIRRVENELQKNRHKLKKQEKELLATDNAEEFRQKGELLTTFLHQVPNDQDQVTLVNYYTNQPITIALDKALTPSQNAQRYFKRYQKLKEAVKYLTELIEETKSTILYLESVETVLNQAGLEEIAEIREELIQTGFIRRRQREKIQKRKKPEQYLASDGKTIIYVGRNNLQNEELTFKMARKEELWFHAKDIPGSHVVISGNLNPSDEVKTDAAELAAYFSKGRLSNLVQVDMIEVKKLNKPTGGKPGFVTYTGQKTLRVTPDPEKIASMKKS</sequence>